<feature type="transmembrane region" description="Helical" evidence="9">
    <location>
        <begin position="41"/>
        <end position="65"/>
    </location>
</feature>
<dbReference type="PANTHER" id="PTHR33910:SF1">
    <property type="entry name" value="PROTEIN TRANSLOCASE SUBUNIT SECE"/>
    <property type="match status" value="1"/>
</dbReference>
<keyword evidence="5 9" id="KW-0653">Protein transport</keyword>
<dbReference type="NCBIfam" id="TIGR00964">
    <property type="entry name" value="secE_bact"/>
    <property type="match status" value="1"/>
</dbReference>
<evidence type="ECO:0000256" key="6">
    <source>
        <dbReference type="ARBA" id="ARBA00022989"/>
    </source>
</evidence>
<keyword evidence="3 9" id="KW-1003">Cell membrane</keyword>
<proteinExistence type="inferred from homology"/>
<dbReference type="RefSeq" id="WP_208428012.1">
    <property type="nucleotide sequence ID" value="NZ_JAEPRJ010000001.1"/>
</dbReference>
<protein>
    <recommendedName>
        <fullName evidence="9">Protein translocase subunit SecE</fullName>
    </recommendedName>
</protein>
<sequence length="69" mass="7382">MGDKANTTTESAVKAGFTQEVKSEFKKIIWPSKESLTKESVAVIVTTIVLGGVVALLDLGIQYLINSVL</sequence>
<dbReference type="Gene3D" id="1.20.5.1030">
    <property type="entry name" value="Preprotein translocase secy subunit"/>
    <property type="match status" value="1"/>
</dbReference>
<comment type="subunit">
    <text evidence="9">Component of the Sec protein translocase complex. Heterotrimer consisting of SecY, SecE and SecG subunits. The heterotrimers can form oligomers, although 1 heterotrimer is thought to be able to translocate proteins. Interacts with the ribosome. Interacts with SecDF, and other proteins may be involved. Interacts with SecA.</text>
</comment>
<name>A0ABS1IX33_9FIRM</name>
<keyword evidence="11" id="KW-1185">Reference proteome</keyword>
<keyword evidence="7 9" id="KW-0811">Translocation</keyword>
<evidence type="ECO:0000256" key="9">
    <source>
        <dbReference type="HAMAP-Rule" id="MF_00422"/>
    </source>
</evidence>
<comment type="function">
    <text evidence="9">Essential subunit of the Sec protein translocation channel SecYEG. Clamps together the 2 halves of SecY. May contact the channel plug during translocation.</text>
</comment>
<evidence type="ECO:0000256" key="4">
    <source>
        <dbReference type="ARBA" id="ARBA00022692"/>
    </source>
</evidence>
<keyword evidence="4 9" id="KW-0812">Transmembrane</keyword>
<evidence type="ECO:0000313" key="11">
    <source>
        <dbReference type="Proteomes" id="UP000604730"/>
    </source>
</evidence>
<reference evidence="10 11" key="1">
    <citation type="submission" date="2021-01" db="EMBL/GenBank/DDBJ databases">
        <title>Isolation and description of Catonella massiliensis sp. nov., a novel Catonella species, isolated from a stable periodontitis subject.</title>
        <authorList>
            <person name="Antezack A."/>
            <person name="Boxberger M."/>
            <person name="La Scola B."/>
            <person name="Monnet-Corti V."/>
        </authorList>
    </citation>
    <scope>NUCLEOTIDE SEQUENCE [LARGE SCALE GENOMIC DNA]</scope>
    <source>
        <strain evidence="10 11">Marseille-Q4567</strain>
    </source>
</reference>
<dbReference type="Proteomes" id="UP000604730">
    <property type="component" value="Unassembled WGS sequence"/>
</dbReference>
<evidence type="ECO:0000256" key="5">
    <source>
        <dbReference type="ARBA" id="ARBA00022927"/>
    </source>
</evidence>
<dbReference type="EMBL" id="JAEPRJ010000001">
    <property type="protein sequence ID" value="MBK5896442.1"/>
    <property type="molecule type" value="Genomic_DNA"/>
</dbReference>
<keyword evidence="2 9" id="KW-0813">Transport</keyword>
<dbReference type="PANTHER" id="PTHR33910">
    <property type="entry name" value="PROTEIN TRANSLOCASE SUBUNIT SECE"/>
    <property type="match status" value="1"/>
</dbReference>
<evidence type="ECO:0000256" key="1">
    <source>
        <dbReference type="ARBA" id="ARBA00004370"/>
    </source>
</evidence>
<keyword evidence="8 9" id="KW-0472">Membrane</keyword>
<comment type="similarity">
    <text evidence="9">Belongs to the SecE/SEC61-gamma family.</text>
</comment>
<keyword evidence="6 9" id="KW-1133">Transmembrane helix</keyword>
<gene>
    <name evidence="9 10" type="primary">secE</name>
    <name evidence="10" type="ORF">JJN12_01400</name>
</gene>
<organism evidence="10 11">
    <name type="scientific">Catonella massiliensis</name>
    <dbReference type="NCBI Taxonomy" id="2799636"/>
    <lineage>
        <taxon>Bacteria</taxon>
        <taxon>Bacillati</taxon>
        <taxon>Bacillota</taxon>
        <taxon>Clostridia</taxon>
        <taxon>Lachnospirales</taxon>
        <taxon>Lachnospiraceae</taxon>
        <taxon>Catonella</taxon>
    </lineage>
</organism>
<evidence type="ECO:0000256" key="2">
    <source>
        <dbReference type="ARBA" id="ARBA00022448"/>
    </source>
</evidence>
<dbReference type="InterPro" id="IPR001901">
    <property type="entry name" value="Translocase_SecE/Sec61-g"/>
</dbReference>
<dbReference type="InterPro" id="IPR005807">
    <property type="entry name" value="SecE_bac"/>
</dbReference>
<evidence type="ECO:0000256" key="7">
    <source>
        <dbReference type="ARBA" id="ARBA00023010"/>
    </source>
</evidence>
<evidence type="ECO:0000256" key="3">
    <source>
        <dbReference type="ARBA" id="ARBA00022475"/>
    </source>
</evidence>
<dbReference type="Pfam" id="PF00584">
    <property type="entry name" value="SecE"/>
    <property type="match status" value="1"/>
</dbReference>
<dbReference type="PROSITE" id="PS01067">
    <property type="entry name" value="SECE_SEC61G"/>
    <property type="match status" value="1"/>
</dbReference>
<evidence type="ECO:0000256" key="8">
    <source>
        <dbReference type="ARBA" id="ARBA00023136"/>
    </source>
</evidence>
<dbReference type="InterPro" id="IPR038379">
    <property type="entry name" value="SecE_sf"/>
</dbReference>
<dbReference type="HAMAP" id="MF_00422">
    <property type="entry name" value="SecE"/>
    <property type="match status" value="1"/>
</dbReference>
<evidence type="ECO:0000313" key="10">
    <source>
        <dbReference type="EMBL" id="MBK5896442.1"/>
    </source>
</evidence>
<comment type="caution">
    <text evidence="10">The sequence shown here is derived from an EMBL/GenBank/DDBJ whole genome shotgun (WGS) entry which is preliminary data.</text>
</comment>
<comment type="subcellular location">
    <subcellularLocation>
        <location evidence="9">Cell membrane</location>
        <topology evidence="9">Single-pass membrane protein</topology>
    </subcellularLocation>
    <subcellularLocation>
        <location evidence="1">Membrane</location>
    </subcellularLocation>
</comment>
<accession>A0ABS1IX33</accession>